<dbReference type="InterPro" id="IPR029058">
    <property type="entry name" value="AB_hydrolase_fold"/>
</dbReference>
<dbReference type="Pfam" id="PF00135">
    <property type="entry name" value="COesterase"/>
    <property type="match status" value="1"/>
</dbReference>
<organism evidence="3 4">
    <name type="scientific">Saccharopolyspora taberi</name>
    <dbReference type="NCBI Taxonomy" id="60895"/>
    <lineage>
        <taxon>Bacteria</taxon>
        <taxon>Bacillati</taxon>
        <taxon>Actinomycetota</taxon>
        <taxon>Actinomycetes</taxon>
        <taxon>Pseudonocardiales</taxon>
        <taxon>Pseudonocardiaceae</taxon>
        <taxon>Saccharopolyspora</taxon>
    </lineage>
</organism>
<name>A0ABN3V3E9_9PSEU</name>
<dbReference type="SUPFAM" id="SSF53474">
    <property type="entry name" value="alpha/beta-Hydrolases"/>
    <property type="match status" value="1"/>
</dbReference>
<evidence type="ECO:0000313" key="4">
    <source>
        <dbReference type="Proteomes" id="UP001500979"/>
    </source>
</evidence>
<feature type="domain" description="Carboxylesterase type B" evidence="2">
    <location>
        <begin position="4"/>
        <end position="471"/>
    </location>
</feature>
<dbReference type="PANTHER" id="PTHR11559">
    <property type="entry name" value="CARBOXYLESTERASE"/>
    <property type="match status" value="1"/>
</dbReference>
<keyword evidence="4" id="KW-1185">Reference proteome</keyword>
<dbReference type="InterPro" id="IPR002018">
    <property type="entry name" value="CarbesteraseB"/>
</dbReference>
<dbReference type="Gene3D" id="3.40.50.1820">
    <property type="entry name" value="alpha/beta hydrolase"/>
    <property type="match status" value="1"/>
</dbReference>
<comment type="caution">
    <text evidence="3">The sequence shown here is derived from an EMBL/GenBank/DDBJ whole genome shotgun (WGS) entry which is preliminary data.</text>
</comment>
<evidence type="ECO:0000256" key="1">
    <source>
        <dbReference type="SAM" id="MobiDB-lite"/>
    </source>
</evidence>
<proteinExistence type="predicted"/>
<protein>
    <submittedName>
        <fullName evidence="3">Carboxylesterase family protein</fullName>
    </submittedName>
</protein>
<dbReference type="RefSeq" id="WP_344677775.1">
    <property type="nucleotide sequence ID" value="NZ_BAAAUX010000003.1"/>
</dbReference>
<dbReference type="Proteomes" id="UP001500979">
    <property type="component" value="Unassembled WGS sequence"/>
</dbReference>
<gene>
    <name evidence="3" type="ORF">GCM10010470_06000</name>
</gene>
<dbReference type="EMBL" id="BAAAUX010000003">
    <property type="protein sequence ID" value="GAA2776361.1"/>
    <property type="molecule type" value="Genomic_DNA"/>
</dbReference>
<feature type="region of interest" description="Disordered" evidence="1">
    <location>
        <begin position="35"/>
        <end position="61"/>
    </location>
</feature>
<evidence type="ECO:0000259" key="2">
    <source>
        <dbReference type="Pfam" id="PF00135"/>
    </source>
</evidence>
<dbReference type="InterPro" id="IPR050309">
    <property type="entry name" value="Type-B_Carboxylest/Lipase"/>
</dbReference>
<sequence length="494" mass="53875">MTPESIVTVDSGRLRGLVRDDHRLFQGIPYAAPPVGELRWRSPQPPQPWADVRDATEPGSPCPQTAQVFAGISSLDEDCLSLNVTTPNTPGRKPVMVWLHGGGGANGEGAIFDARRLAVREDVVVVTPNSRLGIFGYFGWPGLEGGGGFGLEDQQAALRWVRRNIAAFGGDPSNVTLFGESYGGFNVCAHLVSPSAAGLFDRAIVQSGFALMDAPANTWMPGQPPMPTMWTSAEELHGLAEHVVGQAGWIDPGSDLPALDQLRRVPVSELLEYSAYFSRPSFGNGVLPELPDDALRAGRFHRVPMIAGGTRDEARLFVALFFDVNADSYRQLLAESFGADADRVALEYPPGENPALAWADITGDRAWALSTWDFAHALAPRVPTYFYEFADRSAPPIVPFPEGFPPGAHHSAEVAYQFDLREPADLDAEQWRLAEAMNAYWATFARTGDPNRPDLPSWPRFDPADPHTQRLAPGRIGGTDFPAGHRLAFWEKLR</sequence>
<evidence type="ECO:0000313" key="3">
    <source>
        <dbReference type="EMBL" id="GAA2776361.1"/>
    </source>
</evidence>
<accession>A0ABN3V3E9</accession>
<reference evidence="3 4" key="1">
    <citation type="journal article" date="2019" name="Int. J. Syst. Evol. Microbiol.">
        <title>The Global Catalogue of Microorganisms (GCM) 10K type strain sequencing project: providing services to taxonomists for standard genome sequencing and annotation.</title>
        <authorList>
            <consortium name="The Broad Institute Genomics Platform"/>
            <consortium name="The Broad Institute Genome Sequencing Center for Infectious Disease"/>
            <person name="Wu L."/>
            <person name="Ma J."/>
        </authorList>
    </citation>
    <scope>NUCLEOTIDE SEQUENCE [LARGE SCALE GENOMIC DNA]</scope>
    <source>
        <strain evidence="3 4">JCM 9383</strain>
    </source>
</reference>